<gene>
    <name evidence="2" type="ORF">CK203_080181</name>
</gene>
<name>A0A438F2S5_VITVI</name>
<evidence type="ECO:0000313" key="2">
    <source>
        <dbReference type="EMBL" id="RVW54253.1"/>
    </source>
</evidence>
<organism evidence="2 3">
    <name type="scientific">Vitis vinifera</name>
    <name type="common">Grape</name>
    <dbReference type="NCBI Taxonomy" id="29760"/>
    <lineage>
        <taxon>Eukaryota</taxon>
        <taxon>Viridiplantae</taxon>
        <taxon>Streptophyta</taxon>
        <taxon>Embryophyta</taxon>
        <taxon>Tracheophyta</taxon>
        <taxon>Spermatophyta</taxon>
        <taxon>Magnoliopsida</taxon>
        <taxon>eudicotyledons</taxon>
        <taxon>Gunneridae</taxon>
        <taxon>Pentapetalae</taxon>
        <taxon>rosids</taxon>
        <taxon>Vitales</taxon>
        <taxon>Vitaceae</taxon>
        <taxon>Viteae</taxon>
        <taxon>Vitis</taxon>
    </lineage>
</organism>
<keyword evidence="1" id="KW-0175">Coiled coil</keyword>
<accession>A0A438F2S5</accession>
<proteinExistence type="predicted"/>
<reference evidence="2 3" key="1">
    <citation type="journal article" date="2018" name="PLoS Genet.">
        <title>Population sequencing reveals clonal diversity and ancestral inbreeding in the grapevine cultivar Chardonnay.</title>
        <authorList>
            <person name="Roach M.J."/>
            <person name="Johnson D.L."/>
            <person name="Bohlmann J."/>
            <person name="van Vuuren H.J."/>
            <person name="Jones S.J."/>
            <person name="Pretorius I.S."/>
            <person name="Schmidt S.A."/>
            <person name="Borneman A.R."/>
        </authorList>
    </citation>
    <scope>NUCLEOTIDE SEQUENCE [LARGE SCALE GENOMIC DNA]</scope>
    <source>
        <strain evidence="3">cv. Chardonnay</strain>
        <tissue evidence="2">Leaf</tissue>
    </source>
</reference>
<dbReference type="EMBL" id="QGNW01001129">
    <property type="protein sequence ID" value="RVW54253.1"/>
    <property type="molecule type" value="Genomic_DNA"/>
</dbReference>
<feature type="coiled-coil region" evidence="1">
    <location>
        <begin position="149"/>
        <end position="212"/>
    </location>
</feature>
<evidence type="ECO:0000256" key="1">
    <source>
        <dbReference type="SAM" id="Coils"/>
    </source>
</evidence>
<sequence>MCPMVSSSLRRPLSFAELHYCDSPAILVLPVREEMKLSCQWPSISVLKSALMIRFPSKGDALIIKLLLWFCDGFTCQTVPLGYINFHDSCSHSHSPHCSTASGYVHGNSLSIPNQPILLTCKQVLDQESEVMEGGSSLIPQANSKASELEMLQKQHEEKTMKIQELKRQIESVKLRLEKRKKEIPEEKMEAFKVLSEKYNSLRDEYNALLAEKLGKNA</sequence>
<evidence type="ECO:0000313" key="3">
    <source>
        <dbReference type="Proteomes" id="UP000288805"/>
    </source>
</evidence>
<dbReference type="Proteomes" id="UP000288805">
    <property type="component" value="Unassembled WGS sequence"/>
</dbReference>
<protein>
    <submittedName>
        <fullName evidence="2">Uncharacterized protein</fullName>
    </submittedName>
</protein>
<comment type="caution">
    <text evidence="2">The sequence shown here is derived from an EMBL/GenBank/DDBJ whole genome shotgun (WGS) entry which is preliminary data.</text>
</comment>
<dbReference type="AlphaFoldDB" id="A0A438F2S5"/>